<keyword evidence="1" id="KW-0456">Lyase</keyword>
<dbReference type="AlphaFoldDB" id="A0A843AQ30"/>
<organism evidence="2 3">
    <name type="scientific">Methanobacterium formicicum</name>
    <dbReference type="NCBI Taxonomy" id="2162"/>
    <lineage>
        <taxon>Archaea</taxon>
        <taxon>Methanobacteriati</taxon>
        <taxon>Methanobacteriota</taxon>
        <taxon>Methanomada group</taxon>
        <taxon>Methanobacteria</taxon>
        <taxon>Methanobacteriales</taxon>
        <taxon>Methanobacteriaceae</taxon>
        <taxon>Methanobacterium</taxon>
    </lineage>
</organism>
<dbReference type="CDD" id="cd06661">
    <property type="entry name" value="GGCT_like"/>
    <property type="match status" value="1"/>
</dbReference>
<dbReference type="EMBL" id="JADIIL010000038">
    <property type="protein sequence ID" value="MBF4475928.1"/>
    <property type="molecule type" value="Genomic_DNA"/>
</dbReference>
<evidence type="ECO:0000313" key="2">
    <source>
        <dbReference type="EMBL" id="MBF4475928.1"/>
    </source>
</evidence>
<dbReference type="Pfam" id="PF13772">
    <property type="entry name" value="AIG2_2"/>
    <property type="match status" value="1"/>
</dbReference>
<comment type="caution">
    <text evidence="2">The sequence shown here is derived from an EMBL/GenBank/DDBJ whole genome shotgun (WGS) entry which is preliminary data.</text>
</comment>
<dbReference type="GO" id="GO:0003839">
    <property type="term" value="F:gamma-glutamylcyclotransferase activity"/>
    <property type="evidence" value="ECO:0007669"/>
    <property type="project" value="InterPro"/>
</dbReference>
<keyword evidence="2" id="KW-0808">Transferase</keyword>
<reference evidence="2" key="1">
    <citation type="submission" date="2020-10" db="EMBL/GenBank/DDBJ databases">
        <title>Dehalococcoides mccartyi of a TCE/Cr reducing biochatode.</title>
        <authorList>
            <person name="Matturro B."/>
        </authorList>
    </citation>
    <scope>NUCLEOTIDE SEQUENCE</scope>
    <source>
        <strain evidence="2">Bin2</strain>
    </source>
</reference>
<proteinExistence type="predicted"/>
<protein>
    <submittedName>
        <fullName evidence="2">Gamma-glutamylcyclotransferase</fullName>
    </submittedName>
</protein>
<dbReference type="RefSeq" id="WP_276700000.1">
    <property type="nucleotide sequence ID" value="NZ_JADIIL010000038.1"/>
</dbReference>
<gene>
    <name evidence="2" type="ORF">ISP06_10755</name>
</gene>
<name>A0A843AQ30_METFO</name>
<dbReference type="InterPro" id="IPR017939">
    <property type="entry name" value="G-Glutamylcylcotransferase"/>
</dbReference>
<evidence type="ECO:0000256" key="1">
    <source>
        <dbReference type="ARBA" id="ARBA00023239"/>
    </source>
</evidence>
<dbReference type="InterPro" id="IPR036568">
    <property type="entry name" value="GGCT-like_sf"/>
</dbReference>
<sequence length="142" mass="16442">MLYFAYGSNMKFERISKRIKDVEYVDIGQLLNYKLFCNKKSKDGTAKANIVYNYGDLVWGVLYEIDESHYPKLDLIEGGYERKVFEIQTENGKKILANAYISTKFTDAFPSSSYKDLIVQGAIENNFPDEYIEYLVKLPVSE</sequence>
<dbReference type="PANTHER" id="PTHR12935:SF0">
    <property type="entry name" value="GAMMA-GLUTAMYLCYCLOTRANSFERASE"/>
    <property type="match status" value="1"/>
</dbReference>
<dbReference type="GO" id="GO:0016740">
    <property type="term" value="F:transferase activity"/>
    <property type="evidence" value="ECO:0007669"/>
    <property type="project" value="UniProtKB-KW"/>
</dbReference>
<dbReference type="InterPro" id="IPR013024">
    <property type="entry name" value="GGCT-like"/>
</dbReference>
<dbReference type="Proteomes" id="UP000606900">
    <property type="component" value="Unassembled WGS sequence"/>
</dbReference>
<dbReference type="SUPFAM" id="SSF110857">
    <property type="entry name" value="Gamma-glutamyl cyclotransferase-like"/>
    <property type="match status" value="1"/>
</dbReference>
<accession>A0A843AQ30</accession>
<dbReference type="PANTHER" id="PTHR12935">
    <property type="entry name" value="GAMMA-GLUTAMYLCYCLOTRANSFERASE"/>
    <property type="match status" value="1"/>
</dbReference>
<evidence type="ECO:0000313" key="3">
    <source>
        <dbReference type="Proteomes" id="UP000606900"/>
    </source>
</evidence>
<dbReference type="Gene3D" id="3.10.490.10">
    <property type="entry name" value="Gamma-glutamyl cyclotransferase-like"/>
    <property type="match status" value="1"/>
</dbReference>